<evidence type="ECO:0000313" key="4">
    <source>
        <dbReference type="Proteomes" id="UP000275846"/>
    </source>
</evidence>
<protein>
    <submittedName>
        <fullName evidence="3 5">Uncharacterized protein</fullName>
    </submittedName>
</protein>
<reference evidence="3 4" key="2">
    <citation type="submission" date="2018-11" db="EMBL/GenBank/DDBJ databases">
        <authorList>
            <consortium name="Pathogen Informatics"/>
        </authorList>
    </citation>
    <scope>NUCLEOTIDE SEQUENCE [LARGE SCALE GENOMIC DNA]</scope>
    <source>
        <strain evidence="3 4">NST_G2</strain>
    </source>
</reference>
<gene>
    <name evidence="3" type="ORF">SSLN_LOCUS8135</name>
</gene>
<evidence type="ECO:0000313" key="5">
    <source>
        <dbReference type="WBParaSite" id="SSLN_0000845301-mRNA-1"/>
    </source>
</evidence>
<name>A0A183SV87_SCHSO</name>
<dbReference type="WBParaSite" id="SSLN_0000845301-mRNA-1">
    <property type="protein sequence ID" value="SSLN_0000845301-mRNA-1"/>
    <property type="gene ID" value="SSLN_0000845301"/>
</dbReference>
<sequence length="889" mass="99081">MVMSSSIGCSGADFLDYNLNVLPTVCTLLVQEDPETGPAAVAMAKAETANVLSELANQQAESAALLAKHRHLENLLRDLRRDNAELREQIQLRTEDSENSLAESDKHLKSQQLQEELKAKNEIIAELRASVQKHEQVLKELGYTMAESPGDGEGRTPVSGTPLNESILKEGTMLCCRNMKETGLQVAGVRLEASQEERKQQLPNKLDAVSVSTASSGSQTEFDTAQTESLVVVSDNFLAGGVLLSHKTINVLAKEIETCYLVVKGDGEGSSASTPTLSTSSIHPEDDILAAIAKLKQELVAWKLRKPTQRLLQHSNNKCRFLLRRMLGDQQSVAVKTTLTGTDTVEALTPEYFCQQFNQLRVSNEIDALRAQLAISEKRRNDLEKRLAEAISEVARAQAESRANDAALTASRRTEAALRRRLLATMDTGLGSRDRSNRPTSTVEFGYIDIGSGSPSKEEFETRANVVRLEAQNAALLEASHLDRVRLQEQATRIAQLEAEHRTLHDRMSHLQASESCAQRASVRLQALYEDMLREFSEAATQDATLRRRRRQQRQTAMENMDYADLTSAQWSDEQDNKNLPPIGLCQSSACAELRRVLSALQERFIKTSELLVEVEAKLATVETYRLKEESGQKSGKQPVVLSNSDTQNTTNPAGLQLIGALKLLLDKKRYDDQKPMEEPTLARNDSEVCFRLLGCLERWIFSRTHRMNLVESMLRQRVIDLQLCLSDKGHAEDASSALQESLNAQKQEIMDLYQKLDQLQDELEVTKACCGGQSHKDRSWERAQLTGVAGAALGCTTTPGSDPTQCECHKGHIKKERVRFFMMRKIRLAVDLTLYPTPTIRTPSEPVSCLMWEWVHWLTGRHTRLRAPQHDLASITHTLSGYGGDIAF</sequence>
<dbReference type="EMBL" id="UYSU01034489">
    <property type="protein sequence ID" value="VDL94520.1"/>
    <property type="molecule type" value="Genomic_DNA"/>
</dbReference>
<proteinExistence type="predicted"/>
<feature type="coiled-coil region" evidence="1">
    <location>
        <begin position="743"/>
        <end position="770"/>
    </location>
</feature>
<feature type="coiled-coil region" evidence="1">
    <location>
        <begin position="55"/>
        <end position="137"/>
    </location>
</feature>
<keyword evidence="1" id="KW-0175">Coiled coil</keyword>
<dbReference type="STRING" id="70667.A0A183SV87"/>
<feature type="compositionally biased region" description="Polar residues" evidence="2">
    <location>
        <begin position="633"/>
        <end position="649"/>
    </location>
</feature>
<feature type="region of interest" description="Disordered" evidence="2">
    <location>
        <begin position="629"/>
        <end position="649"/>
    </location>
</feature>
<feature type="coiled-coil region" evidence="1">
    <location>
        <begin position="487"/>
        <end position="514"/>
    </location>
</feature>
<feature type="region of interest" description="Disordered" evidence="2">
    <location>
        <begin position="543"/>
        <end position="563"/>
    </location>
</feature>
<evidence type="ECO:0000256" key="2">
    <source>
        <dbReference type="SAM" id="MobiDB-lite"/>
    </source>
</evidence>
<dbReference type="Proteomes" id="UP000275846">
    <property type="component" value="Unassembled WGS sequence"/>
</dbReference>
<evidence type="ECO:0000313" key="3">
    <source>
        <dbReference type="EMBL" id="VDL94520.1"/>
    </source>
</evidence>
<keyword evidence="4" id="KW-1185">Reference proteome</keyword>
<organism evidence="5">
    <name type="scientific">Schistocephalus solidus</name>
    <name type="common">Tapeworm</name>
    <dbReference type="NCBI Taxonomy" id="70667"/>
    <lineage>
        <taxon>Eukaryota</taxon>
        <taxon>Metazoa</taxon>
        <taxon>Spiralia</taxon>
        <taxon>Lophotrochozoa</taxon>
        <taxon>Platyhelminthes</taxon>
        <taxon>Cestoda</taxon>
        <taxon>Eucestoda</taxon>
        <taxon>Diphyllobothriidea</taxon>
        <taxon>Diphyllobothriidae</taxon>
        <taxon>Schistocephalus</taxon>
    </lineage>
</organism>
<evidence type="ECO:0000256" key="1">
    <source>
        <dbReference type="SAM" id="Coils"/>
    </source>
</evidence>
<feature type="coiled-coil region" evidence="1">
    <location>
        <begin position="366"/>
        <end position="400"/>
    </location>
</feature>
<reference evidence="5" key="1">
    <citation type="submission" date="2016-06" db="UniProtKB">
        <authorList>
            <consortium name="WormBaseParasite"/>
        </authorList>
    </citation>
    <scope>IDENTIFICATION</scope>
</reference>
<accession>A0A183SV87</accession>
<dbReference type="OrthoDB" id="6273819at2759"/>
<dbReference type="AlphaFoldDB" id="A0A183SV87"/>